<name>A0ABD2BVT3_VESSQ</name>
<proteinExistence type="predicted"/>
<dbReference type="Proteomes" id="UP001607302">
    <property type="component" value="Unassembled WGS sequence"/>
</dbReference>
<dbReference type="EMBL" id="JAUDFV010000052">
    <property type="protein sequence ID" value="KAL2736871.1"/>
    <property type="molecule type" value="Genomic_DNA"/>
</dbReference>
<comment type="caution">
    <text evidence="1">The sequence shown here is derived from an EMBL/GenBank/DDBJ whole genome shotgun (WGS) entry which is preliminary data.</text>
</comment>
<sequence>MLKSSNSCISQFIFLKATLRVLRRLLAEIERRTDPVTIQINQSNSLHSVISRTSAGSNSVAQTWYIV</sequence>
<gene>
    <name evidence="1" type="ORF">V1478_002404</name>
</gene>
<organism evidence="1 2">
    <name type="scientific">Vespula squamosa</name>
    <name type="common">Southern yellow jacket</name>
    <name type="synonym">Wasp</name>
    <dbReference type="NCBI Taxonomy" id="30214"/>
    <lineage>
        <taxon>Eukaryota</taxon>
        <taxon>Metazoa</taxon>
        <taxon>Ecdysozoa</taxon>
        <taxon>Arthropoda</taxon>
        <taxon>Hexapoda</taxon>
        <taxon>Insecta</taxon>
        <taxon>Pterygota</taxon>
        <taxon>Neoptera</taxon>
        <taxon>Endopterygota</taxon>
        <taxon>Hymenoptera</taxon>
        <taxon>Apocrita</taxon>
        <taxon>Aculeata</taxon>
        <taxon>Vespoidea</taxon>
        <taxon>Vespidae</taxon>
        <taxon>Vespinae</taxon>
        <taxon>Vespula</taxon>
    </lineage>
</organism>
<accession>A0ABD2BVT3</accession>
<evidence type="ECO:0000313" key="1">
    <source>
        <dbReference type="EMBL" id="KAL2736871.1"/>
    </source>
</evidence>
<reference evidence="1 2" key="1">
    <citation type="journal article" date="2024" name="Ann. Entomol. Soc. Am.">
        <title>Genomic analyses of the southern and eastern yellowjacket wasps (Hymenoptera: Vespidae) reveal evolutionary signatures of social life.</title>
        <authorList>
            <person name="Catto M.A."/>
            <person name="Caine P.B."/>
            <person name="Orr S.E."/>
            <person name="Hunt B.G."/>
            <person name="Goodisman M.A.D."/>
        </authorList>
    </citation>
    <scope>NUCLEOTIDE SEQUENCE [LARGE SCALE GENOMIC DNA]</scope>
    <source>
        <strain evidence="1">233</strain>
        <tissue evidence="1">Head and thorax</tissue>
    </source>
</reference>
<evidence type="ECO:0000313" key="2">
    <source>
        <dbReference type="Proteomes" id="UP001607302"/>
    </source>
</evidence>
<dbReference type="AlphaFoldDB" id="A0ABD2BVT3"/>
<protein>
    <submittedName>
        <fullName evidence="1">Uncharacterized protein</fullName>
    </submittedName>
</protein>
<keyword evidence="2" id="KW-1185">Reference proteome</keyword>